<dbReference type="EMBL" id="CABDUW010002985">
    <property type="protein sequence ID" value="VTJ88503.1"/>
    <property type="molecule type" value="Genomic_DNA"/>
</dbReference>
<dbReference type="AlphaFoldDB" id="A0A5E4D2X5"/>
<protein>
    <submittedName>
        <fullName evidence="1">Uncharacterized protein</fullName>
    </submittedName>
</protein>
<feature type="non-terminal residue" evidence="1">
    <location>
        <position position="1"/>
    </location>
</feature>
<evidence type="ECO:0000313" key="2">
    <source>
        <dbReference type="Proteomes" id="UP000335636"/>
    </source>
</evidence>
<comment type="caution">
    <text evidence="1">The sequence shown here is derived from an EMBL/GenBank/DDBJ whole genome shotgun (WGS) entry which is preliminary data.</text>
</comment>
<feature type="non-terminal residue" evidence="1">
    <location>
        <position position="53"/>
    </location>
</feature>
<sequence>IVRSDVALDKQKGCKIAQHPDIMLELQREKAAQMHLVLLKEQFSNTYSNLILT</sequence>
<organism evidence="1 2">
    <name type="scientific">Marmota monax</name>
    <name type="common">Woodchuck</name>
    <dbReference type="NCBI Taxonomy" id="9995"/>
    <lineage>
        <taxon>Eukaryota</taxon>
        <taxon>Metazoa</taxon>
        <taxon>Chordata</taxon>
        <taxon>Craniata</taxon>
        <taxon>Vertebrata</taxon>
        <taxon>Euteleostomi</taxon>
        <taxon>Mammalia</taxon>
        <taxon>Eutheria</taxon>
        <taxon>Euarchontoglires</taxon>
        <taxon>Glires</taxon>
        <taxon>Rodentia</taxon>
        <taxon>Sciuromorpha</taxon>
        <taxon>Sciuridae</taxon>
        <taxon>Xerinae</taxon>
        <taxon>Marmotini</taxon>
        <taxon>Marmota</taxon>
    </lineage>
</organism>
<dbReference type="Proteomes" id="UP000335636">
    <property type="component" value="Unassembled WGS sequence"/>
</dbReference>
<name>A0A5E4D2X5_MARMO</name>
<keyword evidence="2" id="KW-1185">Reference proteome</keyword>
<reference evidence="1" key="1">
    <citation type="submission" date="2019-04" db="EMBL/GenBank/DDBJ databases">
        <authorList>
            <person name="Alioto T."/>
            <person name="Alioto T."/>
        </authorList>
    </citation>
    <scope>NUCLEOTIDE SEQUENCE [LARGE SCALE GENOMIC DNA]</scope>
</reference>
<evidence type="ECO:0000313" key="1">
    <source>
        <dbReference type="EMBL" id="VTJ88503.1"/>
    </source>
</evidence>
<accession>A0A5E4D2X5</accession>
<proteinExistence type="predicted"/>
<gene>
    <name evidence="1" type="ORF">MONAX_5E037791</name>
</gene>